<protein>
    <submittedName>
        <fullName evidence="1">Uncharacterized protein</fullName>
    </submittedName>
</protein>
<reference evidence="1" key="1">
    <citation type="submission" date="2021-02" db="EMBL/GenBank/DDBJ databases">
        <authorList>
            <person name="Han P."/>
        </authorList>
    </citation>
    <scope>NUCLEOTIDE SEQUENCE</scope>
    <source>
        <strain evidence="1">Nitrosomonas nitrosa 18-3D</strain>
    </source>
</reference>
<dbReference type="AlphaFoldDB" id="A0A8H8Z3E0"/>
<name>A0A8H8Z3E0_9PROT</name>
<evidence type="ECO:0000313" key="2">
    <source>
        <dbReference type="Proteomes" id="UP000601736"/>
    </source>
</evidence>
<organism evidence="1 2">
    <name type="scientific">Nitrosomonas nitrosa</name>
    <dbReference type="NCBI Taxonomy" id="52442"/>
    <lineage>
        <taxon>Bacteria</taxon>
        <taxon>Pseudomonadati</taxon>
        <taxon>Pseudomonadota</taxon>
        <taxon>Betaproteobacteria</taxon>
        <taxon>Nitrosomonadales</taxon>
        <taxon>Nitrosomonadaceae</taxon>
        <taxon>Nitrosomonas</taxon>
    </lineage>
</organism>
<sequence>MILVAGGTDFLDVHLVTQLLDVNESVRVLDRP</sequence>
<comment type="caution">
    <text evidence="1">The sequence shown here is derived from an EMBL/GenBank/DDBJ whole genome shotgun (WGS) entry which is preliminary data.</text>
</comment>
<evidence type="ECO:0000313" key="1">
    <source>
        <dbReference type="EMBL" id="CAE6512324.1"/>
    </source>
</evidence>
<gene>
    <name evidence="1" type="ORF">NMYAN_40101</name>
</gene>
<dbReference type="Proteomes" id="UP000601736">
    <property type="component" value="Unassembled WGS sequence"/>
</dbReference>
<dbReference type="EMBL" id="CAJNAP010000034">
    <property type="protein sequence ID" value="CAE6512324.1"/>
    <property type="molecule type" value="Genomic_DNA"/>
</dbReference>
<proteinExistence type="predicted"/>
<accession>A0A8H8Z3E0</accession>